<dbReference type="OrthoDB" id="3937590at2759"/>
<protein>
    <recommendedName>
        <fullName evidence="2">DUF6987 domain-containing protein</fullName>
    </recommendedName>
</protein>
<proteinExistence type="predicted"/>
<gene>
    <name evidence="3" type="ORF">SCHCODRAFT_234854</name>
</gene>
<evidence type="ECO:0000259" key="2">
    <source>
        <dbReference type="Pfam" id="PF22485"/>
    </source>
</evidence>
<evidence type="ECO:0000313" key="3">
    <source>
        <dbReference type="EMBL" id="EFI96843.1"/>
    </source>
</evidence>
<dbReference type="RefSeq" id="XP_003031746.1">
    <property type="nucleotide sequence ID" value="XM_003031700.1"/>
</dbReference>
<sequence>MSHIDPQESRQHLDVLNDGSSDAGSSVDERTPDQQKADKELANRLSSIIENANEKTVPICKMIRKHIENMDAQKEEDRSEPELVKQVKPLLEQATKILDETNGQIKGADPDGRLASRAKRHQADHRATPEEQRLAEALKVLVEEVGGTIEWAREKLEHYPKAKKDLGPLLDALGQPLTQIVGGVAILLAGVLNLVGRLLSGLGLDSLFKGIVAATGLDKIYNSLGLGKWLNSK</sequence>
<keyword evidence="4" id="KW-1185">Reference proteome</keyword>
<dbReference type="KEGG" id="scm:SCHCO_02748684"/>
<dbReference type="STRING" id="578458.D8Q4T3"/>
<dbReference type="EMBL" id="GL377306">
    <property type="protein sequence ID" value="EFI96843.1"/>
    <property type="molecule type" value="Genomic_DNA"/>
</dbReference>
<dbReference type="InterPro" id="IPR054256">
    <property type="entry name" value="DUF6987"/>
</dbReference>
<dbReference type="VEuPathDB" id="FungiDB:SCHCODRAFT_02748684"/>
<feature type="compositionally biased region" description="Basic and acidic residues" evidence="1">
    <location>
        <begin position="27"/>
        <end position="42"/>
    </location>
</feature>
<dbReference type="Pfam" id="PF22485">
    <property type="entry name" value="DUF6987"/>
    <property type="match status" value="1"/>
</dbReference>
<dbReference type="GeneID" id="9596283"/>
<reference evidence="3 4" key="1">
    <citation type="journal article" date="2010" name="Nat. Biotechnol.">
        <title>Genome sequence of the model mushroom Schizophyllum commune.</title>
        <authorList>
            <person name="Ohm R.A."/>
            <person name="de Jong J.F."/>
            <person name="Lugones L.G."/>
            <person name="Aerts A."/>
            <person name="Kothe E."/>
            <person name="Stajich J.E."/>
            <person name="de Vries R.P."/>
            <person name="Record E."/>
            <person name="Levasseur A."/>
            <person name="Baker S.E."/>
            <person name="Bartholomew K.A."/>
            <person name="Coutinho P.M."/>
            <person name="Erdmann S."/>
            <person name="Fowler T.J."/>
            <person name="Gathman A.C."/>
            <person name="Lombard V."/>
            <person name="Henrissat B."/>
            <person name="Knabe N."/>
            <person name="Kuees U."/>
            <person name="Lilly W.W."/>
            <person name="Lindquist E."/>
            <person name="Lucas S."/>
            <person name="Magnuson J.K."/>
            <person name="Piumi F."/>
            <person name="Raudaskoski M."/>
            <person name="Salamov A."/>
            <person name="Schmutz J."/>
            <person name="Schwarze F.W.M.R."/>
            <person name="vanKuyk P.A."/>
            <person name="Horton J.S."/>
            <person name="Grigoriev I.V."/>
            <person name="Woesten H.A.B."/>
        </authorList>
    </citation>
    <scope>NUCLEOTIDE SEQUENCE [LARGE SCALE GENOMIC DNA]</scope>
    <source>
        <strain evidence="4">H4-8 / FGSC 9210</strain>
    </source>
</reference>
<dbReference type="HOGENOM" id="CLU_085110_1_0_1"/>
<dbReference type="PANTHER" id="PTHR39461:SF1">
    <property type="entry name" value="LEA DOMAIN PROTEIN (AFU_ORTHOLOGUE AFUA_8G04920)"/>
    <property type="match status" value="1"/>
</dbReference>
<feature type="region of interest" description="Disordered" evidence="1">
    <location>
        <begin position="103"/>
        <end position="130"/>
    </location>
</feature>
<feature type="region of interest" description="Disordered" evidence="1">
    <location>
        <begin position="1"/>
        <end position="49"/>
    </location>
</feature>
<dbReference type="AlphaFoldDB" id="D8Q4T3"/>
<feature type="domain" description="DUF6987" evidence="2">
    <location>
        <begin position="30"/>
        <end position="228"/>
    </location>
</feature>
<organism evidence="4">
    <name type="scientific">Schizophyllum commune (strain H4-8 / FGSC 9210)</name>
    <name type="common">Split gill fungus</name>
    <dbReference type="NCBI Taxonomy" id="578458"/>
    <lineage>
        <taxon>Eukaryota</taxon>
        <taxon>Fungi</taxon>
        <taxon>Dikarya</taxon>
        <taxon>Basidiomycota</taxon>
        <taxon>Agaricomycotina</taxon>
        <taxon>Agaricomycetes</taxon>
        <taxon>Agaricomycetidae</taxon>
        <taxon>Agaricales</taxon>
        <taxon>Schizophyllaceae</taxon>
        <taxon>Schizophyllum</taxon>
    </lineage>
</organism>
<evidence type="ECO:0000256" key="1">
    <source>
        <dbReference type="SAM" id="MobiDB-lite"/>
    </source>
</evidence>
<dbReference type="eggNOG" id="ENOG502S06V">
    <property type="taxonomic scope" value="Eukaryota"/>
</dbReference>
<name>D8Q4T3_SCHCM</name>
<dbReference type="InParanoid" id="D8Q4T3"/>
<dbReference type="OMA" id="FPKAKRD"/>
<dbReference type="Proteomes" id="UP000007431">
    <property type="component" value="Unassembled WGS sequence"/>
</dbReference>
<accession>D8Q4T3</accession>
<feature type="compositionally biased region" description="Basic and acidic residues" evidence="1">
    <location>
        <begin position="1"/>
        <end position="15"/>
    </location>
</feature>
<dbReference type="PANTHER" id="PTHR39461">
    <property type="entry name" value="LEA DOMAIN PROTEIN (AFU_ORTHOLOGUE AFUA_8G04920)"/>
    <property type="match status" value="1"/>
</dbReference>
<evidence type="ECO:0000313" key="4">
    <source>
        <dbReference type="Proteomes" id="UP000007431"/>
    </source>
</evidence>